<evidence type="ECO:0000259" key="2">
    <source>
        <dbReference type="Pfam" id="PF04717"/>
    </source>
</evidence>
<dbReference type="InterPro" id="IPR006531">
    <property type="entry name" value="Gp5/Vgr_OB"/>
</dbReference>
<dbReference type="Gene3D" id="2.40.50.230">
    <property type="entry name" value="Gp5 N-terminal domain"/>
    <property type="match status" value="1"/>
</dbReference>
<dbReference type="InterPro" id="IPR013046">
    <property type="entry name" value="GpV/Gp45"/>
</dbReference>
<dbReference type="InterPro" id="IPR044033">
    <property type="entry name" value="GpV-like_apex"/>
</dbReference>
<dbReference type="Pfam" id="PF18946">
    <property type="entry name" value="Apex"/>
    <property type="match status" value="1"/>
</dbReference>
<evidence type="ECO:0000313" key="5">
    <source>
        <dbReference type="Proteomes" id="UP000028002"/>
    </source>
</evidence>
<feature type="compositionally biased region" description="Gly residues" evidence="1">
    <location>
        <begin position="229"/>
        <end position="240"/>
    </location>
</feature>
<dbReference type="NCBIfam" id="TIGR01644">
    <property type="entry name" value="phage_P2_V"/>
    <property type="match status" value="1"/>
</dbReference>
<dbReference type="AlphaFoldDB" id="A0A081RRN8"/>
<evidence type="ECO:0000256" key="1">
    <source>
        <dbReference type="SAM" id="MobiDB-lite"/>
    </source>
</evidence>
<protein>
    <submittedName>
        <fullName evidence="4">Phage baseplate assembly protein V</fullName>
    </submittedName>
</protein>
<organism evidence="4 5">
    <name type="scientific">Photorhabdus temperata subsp. temperata Meg1</name>
    <dbReference type="NCBI Taxonomy" id="1393735"/>
    <lineage>
        <taxon>Bacteria</taxon>
        <taxon>Pseudomonadati</taxon>
        <taxon>Pseudomonadota</taxon>
        <taxon>Gammaproteobacteria</taxon>
        <taxon>Enterobacterales</taxon>
        <taxon>Morganellaceae</taxon>
        <taxon>Photorhabdus</taxon>
    </lineage>
</organism>
<name>A0A081RRN8_PHOTE</name>
<dbReference type="Proteomes" id="UP000028002">
    <property type="component" value="Unassembled WGS sequence"/>
</dbReference>
<dbReference type="Pfam" id="PF18715">
    <property type="entry name" value="Phage_spike"/>
    <property type="match status" value="1"/>
</dbReference>
<feature type="region of interest" description="Disordered" evidence="1">
    <location>
        <begin position="209"/>
        <end position="240"/>
    </location>
</feature>
<evidence type="ECO:0000313" key="4">
    <source>
        <dbReference type="EMBL" id="KER01341.1"/>
    </source>
</evidence>
<comment type="caution">
    <text evidence="4">The sequence shown here is derived from an EMBL/GenBank/DDBJ whole genome shotgun (WGS) entry which is preliminary data.</text>
</comment>
<accession>A0A081RRN8</accession>
<dbReference type="Gene3D" id="6.20.150.10">
    <property type="match status" value="1"/>
</dbReference>
<feature type="domain" description="Gp5/Type VI secretion system Vgr protein OB-fold" evidence="2">
    <location>
        <begin position="45"/>
        <end position="112"/>
    </location>
</feature>
<dbReference type="EMBL" id="JGVH01000090">
    <property type="protein sequence ID" value="KER01341.1"/>
    <property type="molecule type" value="Genomic_DNA"/>
</dbReference>
<feature type="domain" description="Phage spike trimer" evidence="3">
    <location>
        <begin position="164"/>
        <end position="216"/>
    </location>
</feature>
<dbReference type="InterPro" id="IPR040629">
    <property type="entry name" value="Phage_spike"/>
</dbReference>
<dbReference type="PATRIC" id="fig|1393735.3.peg.4139"/>
<dbReference type="InterPro" id="IPR037026">
    <property type="entry name" value="Vgr_OB-fold_dom_sf"/>
</dbReference>
<dbReference type="Pfam" id="PF04717">
    <property type="entry name" value="Phage_base_V"/>
    <property type="match status" value="1"/>
</dbReference>
<sequence>MHYLLNLFGYSYNPLLMPTSIFNGILSGMNTQLTELMRLLRNLIRTGVITQVDTTQGICRVATGNIETDWLHWLTLRAGNTRTWWAPSIGEQVLLLSIGGELTTAFVLPAIFSDEFPAPSASPEAVHITFPDGAVMEYEPKSSALQVSGIKTATVNASGSVHITAPEITCTASSNITLDTPEVICTNLLTTASLVVQKGGKMAGNIEHTDGQFSSNGVIVDSHKHTGVRSGGDTSGGPAS</sequence>
<reference evidence="4 5" key="1">
    <citation type="submission" date="2014-03" db="EMBL/GenBank/DDBJ databases">
        <title>Draft Genome of Photorhabdus temperata Meg1.</title>
        <authorList>
            <person name="Hurst S.G.IV."/>
            <person name="Morris K."/>
            <person name="Thomas K."/>
            <person name="Tisa L.S."/>
        </authorList>
    </citation>
    <scope>NUCLEOTIDE SEQUENCE [LARGE SCALE GENOMIC DNA]</scope>
    <source>
        <strain evidence="4 5">Meg1</strain>
    </source>
</reference>
<proteinExistence type="predicted"/>
<gene>
    <name evidence="4" type="ORF">MEG1DRAFT_04043</name>
</gene>
<evidence type="ECO:0000259" key="3">
    <source>
        <dbReference type="Pfam" id="PF18715"/>
    </source>
</evidence>